<feature type="region of interest" description="Disordered" evidence="6">
    <location>
        <begin position="576"/>
        <end position="631"/>
    </location>
</feature>
<feature type="region of interest" description="Disordered" evidence="6">
    <location>
        <begin position="373"/>
        <end position="434"/>
    </location>
</feature>
<evidence type="ECO:0000313" key="10">
    <source>
        <dbReference type="Proteomes" id="UP001244341"/>
    </source>
</evidence>
<dbReference type="CDD" id="cd04370">
    <property type="entry name" value="BAH"/>
    <property type="match status" value="1"/>
</dbReference>
<dbReference type="PROSITE" id="PS50114">
    <property type="entry name" value="GATA_ZN_FINGER_2"/>
    <property type="match status" value="1"/>
</dbReference>
<feature type="compositionally biased region" description="Basic and acidic residues" evidence="6">
    <location>
        <begin position="330"/>
        <end position="341"/>
    </location>
</feature>
<dbReference type="PROSITE" id="PS51038">
    <property type="entry name" value="BAH"/>
    <property type="match status" value="1"/>
</dbReference>
<dbReference type="SMART" id="SM00401">
    <property type="entry name" value="ZnF_GATA"/>
    <property type="match status" value="1"/>
</dbReference>
<reference evidence="9 10" key="1">
    <citation type="submission" date="2023-05" db="EMBL/GenBank/DDBJ databases">
        <title>A 100% complete, gapless, phased diploid assembly of the Scenedesmus obliquus UTEX 3031 genome.</title>
        <authorList>
            <person name="Biondi T.C."/>
            <person name="Hanschen E.R."/>
            <person name="Kwon T."/>
            <person name="Eng W."/>
            <person name="Kruse C.P.S."/>
            <person name="Koehler S.I."/>
            <person name="Kunde Y."/>
            <person name="Gleasner C.D."/>
            <person name="You Mak K.T."/>
            <person name="Polle J."/>
            <person name="Hovde B.T."/>
            <person name="Starkenburg S.R."/>
        </authorList>
    </citation>
    <scope>NUCLEOTIDE SEQUENCE [LARGE SCALE GENOMIC DNA]</scope>
    <source>
        <strain evidence="9 10">DOE0152z</strain>
    </source>
</reference>
<dbReference type="InterPro" id="IPR013088">
    <property type="entry name" value="Znf_NHR/GATA"/>
</dbReference>
<dbReference type="InterPro" id="IPR001025">
    <property type="entry name" value="BAH_dom"/>
</dbReference>
<comment type="similarity">
    <text evidence="1">Belongs to the type IV zinc-finger family. Class A subfamily.</text>
</comment>
<dbReference type="PANTHER" id="PTHR45658">
    <property type="entry name" value="GATA TRANSCRIPTION FACTOR"/>
    <property type="match status" value="1"/>
</dbReference>
<protein>
    <recommendedName>
        <fullName evidence="11">GATA-type domain-containing protein</fullName>
    </recommendedName>
</protein>
<sequence length="649" mass="68043">MGELQQQQQQQQQQPTFSWTGAGRHEGSRIFYSSFNFAGEPYALGDCVYLLPEEEGAPSYIAKLMRAWEDTAAADAEKLIIEVRWYERRSAVPAVLAASMHEREVVASSLLDTNLVGCLDSRATVVRASSYEEACELMQAVLPQAGRKGEWHFCRGVLDSASHTFRTFQELGIGPLDDEFGAEPEPSLMVGGISAAALISQGFAGSTAAYCNGMQQQQQYEDAAMHDAAGEPDGAATSKGGSGKGGSVGSNSNRSRRAGAAARVAAAAAAAGAAAGGNGIRGIPGKVCCECGATQTPQWREGPQGPKTLCNACGVRYQRSQSKAKSNKRQASERARSERGSPSHARAPKQACLANRAAAPACGDSSKAAADAAAAAAGGHGHGTRSASKGGGRHAGAQQQHGSRPRSGVSGMSGHAGSNAAMRSMVQQQQQRHGQQHMVAHGGAMGPARHGMFSELHFYEDEGSPPGMHTHILEEDEEEDEQQQVLLADTLNRSATHEAADVLQTLSLPQQQQQHRLPQLHRQQQQQQQQHGVPMSAGYCGLGIGSPSSSMLLVDQLQPDSMPLLSLNDSSLTGVGPDGVLMGGPDSLDPSLNPSSFPNPGLQPHSLSPLPRSHRVSSSAVGSSRLGATGGSGASARLLCYGLHQAGWE</sequence>
<evidence type="ECO:0000259" key="8">
    <source>
        <dbReference type="PROSITE" id="PS51038"/>
    </source>
</evidence>
<evidence type="ECO:0000313" key="9">
    <source>
        <dbReference type="EMBL" id="WIA14550.1"/>
    </source>
</evidence>
<dbReference type="Gene3D" id="2.30.30.490">
    <property type="match status" value="1"/>
</dbReference>
<feature type="region of interest" description="Disordered" evidence="6">
    <location>
        <begin position="221"/>
        <end position="256"/>
    </location>
</feature>
<keyword evidence="3 5" id="KW-0863">Zinc-finger</keyword>
<evidence type="ECO:0000256" key="6">
    <source>
        <dbReference type="SAM" id="MobiDB-lite"/>
    </source>
</evidence>
<dbReference type="Pfam" id="PF00320">
    <property type="entry name" value="GATA"/>
    <property type="match status" value="1"/>
</dbReference>
<evidence type="ECO:0000256" key="4">
    <source>
        <dbReference type="ARBA" id="ARBA00022833"/>
    </source>
</evidence>
<gene>
    <name evidence="9" type="ORF">OEZ85_003067</name>
</gene>
<evidence type="ECO:0008006" key="11">
    <source>
        <dbReference type="Google" id="ProtNLM"/>
    </source>
</evidence>
<evidence type="ECO:0000256" key="2">
    <source>
        <dbReference type="ARBA" id="ARBA00022723"/>
    </source>
</evidence>
<keyword evidence="2" id="KW-0479">Metal-binding</keyword>
<keyword evidence="4" id="KW-0862">Zinc</keyword>
<dbReference type="Proteomes" id="UP001244341">
    <property type="component" value="Chromosome 5b"/>
</dbReference>
<name>A0ABY8TZG7_TETOB</name>
<dbReference type="Pfam" id="PF01426">
    <property type="entry name" value="BAH"/>
    <property type="match status" value="1"/>
</dbReference>
<dbReference type="EMBL" id="CP126212">
    <property type="protein sequence ID" value="WIA14550.1"/>
    <property type="molecule type" value="Genomic_DNA"/>
</dbReference>
<feature type="compositionally biased region" description="Low complexity" evidence="6">
    <location>
        <begin position="585"/>
        <end position="600"/>
    </location>
</feature>
<dbReference type="SUPFAM" id="SSF57716">
    <property type="entry name" value="Glucocorticoid receptor-like (DNA-binding domain)"/>
    <property type="match status" value="1"/>
</dbReference>
<dbReference type="SMART" id="SM00439">
    <property type="entry name" value="BAH"/>
    <property type="match status" value="1"/>
</dbReference>
<organism evidence="9 10">
    <name type="scientific">Tetradesmus obliquus</name>
    <name type="common">Green alga</name>
    <name type="synonym">Acutodesmus obliquus</name>
    <dbReference type="NCBI Taxonomy" id="3088"/>
    <lineage>
        <taxon>Eukaryota</taxon>
        <taxon>Viridiplantae</taxon>
        <taxon>Chlorophyta</taxon>
        <taxon>core chlorophytes</taxon>
        <taxon>Chlorophyceae</taxon>
        <taxon>CS clade</taxon>
        <taxon>Sphaeropleales</taxon>
        <taxon>Scenedesmaceae</taxon>
        <taxon>Tetradesmus</taxon>
    </lineage>
</organism>
<dbReference type="PROSITE" id="PS00344">
    <property type="entry name" value="GATA_ZN_FINGER_1"/>
    <property type="match status" value="1"/>
</dbReference>
<evidence type="ECO:0000259" key="7">
    <source>
        <dbReference type="PROSITE" id="PS50114"/>
    </source>
</evidence>
<feature type="compositionally biased region" description="Low complexity" evidence="6">
    <location>
        <begin position="616"/>
        <end position="627"/>
    </location>
</feature>
<feature type="domain" description="BAH" evidence="8">
    <location>
        <begin position="40"/>
        <end position="169"/>
    </location>
</feature>
<keyword evidence="10" id="KW-1185">Reference proteome</keyword>
<evidence type="ECO:0000256" key="1">
    <source>
        <dbReference type="ARBA" id="ARBA00005694"/>
    </source>
</evidence>
<dbReference type="InterPro" id="IPR000679">
    <property type="entry name" value="Znf_GATA"/>
</dbReference>
<proteinExistence type="inferred from homology"/>
<dbReference type="InterPro" id="IPR043151">
    <property type="entry name" value="BAH_sf"/>
</dbReference>
<evidence type="ECO:0000256" key="3">
    <source>
        <dbReference type="ARBA" id="ARBA00022771"/>
    </source>
</evidence>
<feature type="region of interest" description="Disordered" evidence="6">
    <location>
        <begin position="1"/>
        <end position="22"/>
    </location>
</feature>
<evidence type="ECO:0000256" key="5">
    <source>
        <dbReference type="PROSITE-ProRule" id="PRU00094"/>
    </source>
</evidence>
<feature type="region of interest" description="Disordered" evidence="6">
    <location>
        <begin position="320"/>
        <end position="351"/>
    </location>
</feature>
<accession>A0ABY8TZG7</accession>
<dbReference type="CDD" id="cd00202">
    <property type="entry name" value="ZnF_GATA"/>
    <property type="match status" value="1"/>
</dbReference>
<dbReference type="InterPro" id="IPR051140">
    <property type="entry name" value="GATA_TF"/>
</dbReference>
<feature type="domain" description="GATA-type" evidence="7">
    <location>
        <begin position="282"/>
        <end position="336"/>
    </location>
</feature>
<feature type="compositionally biased region" description="Low complexity" evidence="6">
    <location>
        <begin position="1"/>
        <end position="14"/>
    </location>
</feature>
<dbReference type="Gene3D" id="3.30.50.10">
    <property type="entry name" value="Erythroid Transcription Factor GATA-1, subunit A"/>
    <property type="match status" value="1"/>
</dbReference>